<dbReference type="InterPro" id="IPR011652">
    <property type="entry name" value="MORN_2"/>
</dbReference>
<dbReference type="PATRIC" id="fig|1547436.3.peg.1577"/>
<dbReference type="AlphaFoldDB" id="A0A0Q0XL78"/>
<keyword evidence="2" id="KW-1185">Reference proteome</keyword>
<reference evidence="1 2" key="1">
    <citation type="submission" date="2015-04" db="EMBL/GenBank/DDBJ databases">
        <title>Complete genome of flavobacterium.</title>
        <authorList>
            <person name="Kwon Y.M."/>
            <person name="Kim S.-J."/>
        </authorList>
    </citation>
    <scope>NUCLEOTIDE SEQUENCE [LARGE SCALE GENOMIC DNA]</scope>
    <source>
        <strain evidence="1 2">DK169</strain>
    </source>
</reference>
<dbReference type="EMBL" id="LCTZ01000002">
    <property type="protein sequence ID" value="KQC29778.1"/>
    <property type="molecule type" value="Genomic_DNA"/>
</dbReference>
<evidence type="ECO:0008006" key="3">
    <source>
        <dbReference type="Google" id="ProtNLM"/>
    </source>
</evidence>
<accession>A0A0Q0XL78</accession>
<protein>
    <recommendedName>
        <fullName evidence="3">Membrane-binding protein</fullName>
    </recommendedName>
</protein>
<dbReference type="SUPFAM" id="SSF82185">
    <property type="entry name" value="Histone H3 K4-specific methyltransferase SET7/9 N-terminal domain"/>
    <property type="match status" value="1"/>
</dbReference>
<proteinExistence type="predicted"/>
<dbReference type="Gene3D" id="3.90.930.1">
    <property type="match status" value="1"/>
</dbReference>
<organism evidence="1 2">
    <name type="scientific">Flagellimonas eckloniae</name>
    <dbReference type="NCBI Taxonomy" id="346185"/>
    <lineage>
        <taxon>Bacteria</taxon>
        <taxon>Pseudomonadati</taxon>
        <taxon>Bacteroidota</taxon>
        <taxon>Flavobacteriia</taxon>
        <taxon>Flavobacteriales</taxon>
        <taxon>Flavobacteriaceae</taxon>
        <taxon>Flagellimonas</taxon>
    </lineage>
</organism>
<comment type="caution">
    <text evidence="1">The sequence shown here is derived from an EMBL/GenBank/DDBJ whole genome shotgun (WGS) entry which is preliminary data.</text>
</comment>
<dbReference type="STRING" id="346185.AAY42_07665"/>
<evidence type="ECO:0000313" key="2">
    <source>
        <dbReference type="Proteomes" id="UP000050827"/>
    </source>
</evidence>
<dbReference type="RefSeq" id="WP_055393895.1">
    <property type="nucleotide sequence ID" value="NZ_LCTZ01000002.1"/>
</dbReference>
<name>A0A0Q0XL78_9FLAO</name>
<dbReference type="OrthoDB" id="6334863at2"/>
<sequence length="206" mass="23637">MKKITKISLVLLASIVLFCCEKKSQLKKESIANEKTVIANIEVLKDSLVLNGNEGNWYYKDQLFTGYAVKCHKNGSLRQKVGFYNGKKMGVAKIWFHNGILKVESHYNKNKLVDSYKAWWNNGVLASEANYENGKLHGIETKWYETGQLSKVRNLVNGKEQGLQQAWLRNGTLYVNYEAKNGRIFGMRRANLCYQLADEKVVYTKN</sequence>
<evidence type="ECO:0000313" key="1">
    <source>
        <dbReference type="EMBL" id="KQC29778.1"/>
    </source>
</evidence>
<gene>
    <name evidence="1" type="ORF">AAY42_07665</name>
</gene>
<dbReference type="Pfam" id="PF07661">
    <property type="entry name" value="MORN_2"/>
    <property type="match status" value="3"/>
</dbReference>
<dbReference type="Proteomes" id="UP000050827">
    <property type="component" value="Unassembled WGS sequence"/>
</dbReference>